<name>A0A815WBH2_9BILA</name>
<dbReference type="EMBL" id="CAJNOH010013181">
    <property type="protein sequence ID" value="CAF1543191.1"/>
    <property type="molecule type" value="Genomic_DNA"/>
</dbReference>
<evidence type="ECO:0000259" key="1">
    <source>
        <dbReference type="Pfam" id="PF00501"/>
    </source>
</evidence>
<evidence type="ECO:0000313" key="6">
    <source>
        <dbReference type="Proteomes" id="UP000663854"/>
    </source>
</evidence>
<dbReference type="Proteomes" id="UP000663870">
    <property type="component" value="Unassembled WGS sequence"/>
</dbReference>
<dbReference type="InterPro" id="IPR000873">
    <property type="entry name" value="AMP-dep_synth/lig_dom"/>
</dbReference>
<dbReference type="SUPFAM" id="SSF56801">
    <property type="entry name" value="Acetyl-CoA synthetase-like"/>
    <property type="match status" value="1"/>
</dbReference>
<dbReference type="PANTHER" id="PTHR45527:SF1">
    <property type="entry name" value="FATTY ACID SYNTHASE"/>
    <property type="match status" value="1"/>
</dbReference>
<evidence type="ECO:0000313" key="2">
    <source>
        <dbReference type="EMBL" id="CAF1543191.1"/>
    </source>
</evidence>
<keyword evidence="7" id="KW-1185">Reference proteome</keyword>
<dbReference type="AlphaFoldDB" id="A0A815WBH2"/>
<dbReference type="PANTHER" id="PTHR45527">
    <property type="entry name" value="NONRIBOSOMAL PEPTIDE SYNTHETASE"/>
    <property type="match status" value="1"/>
</dbReference>
<feature type="domain" description="AMP-dependent synthetase/ligase" evidence="1">
    <location>
        <begin position="1"/>
        <end position="99"/>
    </location>
</feature>
<proteinExistence type="predicted"/>
<protein>
    <recommendedName>
        <fullName evidence="1">AMP-dependent synthetase/ligase domain-containing protein</fullName>
    </recommendedName>
</protein>
<reference evidence="2" key="1">
    <citation type="submission" date="2021-02" db="EMBL/GenBank/DDBJ databases">
        <authorList>
            <person name="Nowell W R."/>
        </authorList>
    </citation>
    <scope>NUCLEOTIDE SEQUENCE</scope>
</reference>
<evidence type="ECO:0000313" key="7">
    <source>
        <dbReference type="Proteomes" id="UP000663870"/>
    </source>
</evidence>
<dbReference type="GO" id="GO:0044550">
    <property type="term" value="P:secondary metabolite biosynthetic process"/>
    <property type="evidence" value="ECO:0007669"/>
    <property type="project" value="TreeGrafter"/>
</dbReference>
<evidence type="ECO:0000313" key="5">
    <source>
        <dbReference type="EMBL" id="CAF1670260.1"/>
    </source>
</evidence>
<organism evidence="2 6">
    <name type="scientific">Rotaria sordida</name>
    <dbReference type="NCBI Taxonomy" id="392033"/>
    <lineage>
        <taxon>Eukaryota</taxon>
        <taxon>Metazoa</taxon>
        <taxon>Spiralia</taxon>
        <taxon>Gnathifera</taxon>
        <taxon>Rotifera</taxon>
        <taxon>Eurotatoria</taxon>
        <taxon>Bdelloidea</taxon>
        <taxon>Philodinida</taxon>
        <taxon>Philodinidae</taxon>
        <taxon>Rotaria</taxon>
    </lineage>
</organism>
<dbReference type="EMBL" id="CAJNOH010013182">
    <property type="protein sequence ID" value="CAF1543206.1"/>
    <property type="molecule type" value="Genomic_DNA"/>
</dbReference>
<evidence type="ECO:0000313" key="4">
    <source>
        <dbReference type="EMBL" id="CAF1670255.1"/>
    </source>
</evidence>
<dbReference type="Pfam" id="PF00501">
    <property type="entry name" value="AMP-binding"/>
    <property type="match status" value="1"/>
</dbReference>
<comment type="caution">
    <text evidence="2">The sequence shown here is derived from an EMBL/GenBank/DDBJ whole genome shotgun (WGS) entry which is preliminary data.</text>
</comment>
<gene>
    <name evidence="4" type="ORF">JXQ802_LOCUS57479</name>
    <name evidence="5" type="ORF">JXQ802_LOCUS57480</name>
    <name evidence="2" type="ORF">PYM288_LOCUS40881</name>
    <name evidence="3" type="ORF">PYM288_LOCUS40882</name>
</gene>
<dbReference type="GO" id="GO:0043041">
    <property type="term" value="P:amino acid activation for nonribosomal peptide biosynthetic process"/>
    <property type="evidence" value="ECO:0007669"/>
    <property type="project" value="TreeGrafter"/>
</dbReference>
<dbReference type="GO" id="GO:0031177">
    <property type="term" value="F:phosphopantetheine binding"/>
    <property type="evidence" value="ECO:0007669"/>
    <property type="project" value="TreeGrafter"/>
</dbReference>
<accession>A0A815WBH2</accession>
<dbReference type="GO" id="GO:0005737">
    <property type="term" value="C:cytoplasm"/>
    <property type="evidence" value="ECO:0007669"/>
    <property type="project" value="TreeGrafter"/>
</dbReference>
<dbReference type="Proteomes" id="UP000663854">
    <property type="component" value="Unassembled WGS sequence"/>
</dbReference>
<sequence length="99" mass="11054">MIIGILSIQMAGAAYCPLSPRDPVDRLKTLIKQTNSRLVFVQSMTQHLFAFAPLLINIDDYLRMDCQVNYYNEDHLSCVPVTPDNLAYVIFTSGSTGTP</sequence>
<dbReference type="EMBL" id="CAJNOL010015068">
    <property type="protein sequence ID" value="CAF1670255.1"/>
    <property type="molecule type" value="Genomic_DNA"/>
</dbReference>
<evidence type="ECO:0000313" key="3">
    <source>
        <dbReference type="EMBL" id="CAF1543206.1"/>
    </source>
</evidence>
<feature type="non-terminal residue" evidence="2">
    <location>
        <position position="1"/>
    </location>
</feature>
<dbReference type="Gene3D" id="3.40.50.980">
    <property type="match status" value="1"/>
</dbReference>
<dbReference type="EMBL" id="CAJNOL010015069">
    <property type="protein sequence ID" value="CAF1670260.1"/>
    <property type="molecule type" value="Genomic_DNA"/>
</dbReference>